<sequence length="132" mass="14888">MTENRFEQGMKTRRSVLGDPHVDRASASVTEFDDFFQRYITENVWGTVWTNPALSRRERSIITISLMAALGHEEELAMHLRATVNTGASRDDIREALMHVAIYAGIPAGNTAFRIAKQVFAELDHKKPDQGE</sequence>
<dbReference type="GO" id="GO:0051920">
    <property type="term" value="F:peroxiredoxin activity"/>
    <property type="evidence" value="ECO:0007669"/>
    <property type="project" value="InterPro"/>
</dbReference>
<feature type="domain" description="Carboxymuconolactone decarboxylase-like" evidence="1">
    <location>
        <begin position="36"/>
        <end position="117"/>
    </location>
</feature>
<dbReference type="InterPro" id="IPR052512">
    <property type="entry name" value="4CMD/NDH-1_regulator"/>
</dbReference>
<dbReference type="RefSeq" id="WP_101270734.1">
    <property type="nucleotide sequence ID" value="NZ_CP024199.1"/>
</dbReference>
<evidence type="ECO:0000313" key="4">
    <source>
        <dbReference type="Proteomes" id="UP000233458"/>
    </source>
</evidence>
<proteinExistence type="predicted"/>
<gene>
    <name evidence="3" type="primary">pcaC</name>
    <name evidence="3" type="ORF">COO20_22760</name>
    <name evidence="2" type="ORF">CSC3H3_10835</name>
</gene>
<accession>A0A2N3KGB4</accession>
<dbReference type="InterPro" id="IPR012788">
    <property type="entry name" value="Decarb_PcaC"/>
</dbReference>
<evidence type="ECO:0000259" key="1">
    <source>
        <dbReference type="Pfam" id="PF02627"/>
    </source>
</evidence>
<dbReference type="OrthoDB" id="7507676at2"/>
<evidence type="ECO:0000313" key="2">
    <source>
        <dbReference type="EMBL" id="AUG53156.1"/>
    </source>
</evidence>
<protein>
    <submittedName>
        <fullName evidence="3">4-carboxymuconolactone decarboxylase</fullName>
    </submittedName>
</protein>
<dbReference type="SUPFAM" id="SSF69118">
    <property type="entry name" value="AhpD-like"/>
    <property type="match status" value="1"/>
</dbReference>
<dbReference type="EMBL" id="NWTK01000019">
    <property type="protein sequence ID" value="PKR49617.1"/>
    <property type="molecule type" value="Genomic_DNA"/>
</dbReference>
<dbReference type="InterPro" id="IPR029032">
    <property type="entry name" value="AhpD-like"/>
</dbReference>
<dbReference type="Pfam" id="PF02627">
    <property type="entry name" value="CMD"/>
    <property type="match status" value="1"/>
</dbReference>
<dbReference type="AlphaFoldDB" id="A0A2N3KGB4"/>
<dbReference type="KEGG" id="thac:CSC3H3_10835"/>
<dbReference type="InterPro" id="IPR003779">
    <property type="entry name" value="CMD-like"/>
</dbReference>
<evidence type="ECO:0000313" key="5">
    <source>
        <dbReference type="Proteomes" id="UP000233597"/>
    </source>
</evidence>
<organism evidence="3 5">
    <name type="scientific">Thalassospira marina</name>
    <dbReference type="NCBI Taxonomy" id="2048283"/>
    <lineage>
        <taxon>Bacteria</taxon>
        <taxon>Pseudomonadati</taxon>
        <taxon>Pseudomonadota</taxon>
        <taxon>Alphaproteobacteria</taxon>
        <taxon>Rhodospirillales</taxon>
        <taxon>Thalassospiraceae</taxon>
        <taxon>Thalassospira</taxon>
    </lineage>
</organism>
<keyword evidence="4" id="KW-1185">Reference proteome</keyword>
<dbReference type="PANTHER" id="PTHR33570">
    <property type="entry name" value="4-CARBOXYMUCONOLACTONE DECARBOXYLASE FAMILY PROTEIN"/>
    <property type="match status" value="1"/>
</dbReference>
<evidence type="ECO:0000313" key="3">
    <source>
        <dbReference type="EMBL" id="PKR49617.1"/>
    </source>
</evidence>
<dbReference type="Proteomes" id="UP000233458">
    <property type="component" value="Chromosome"/>
</dbReference>
<reference evidence="3 5" key="1">
    <citation type="submission" date="2017-09" db="EMBL/GenBank/DDBJ databases">
        <title>Biodiversity and function of Thalassospira species in the particle-attached aromatic-hydrocarbon-degrading consortia from the surface seawater of the South China Sea.</title>
        <authorList>
            <person name="Dong C."/>
            <person name="Liu R."/>
            <person name="Shao Z."/>
        </authorList>
    </citation>
    <scope>NUCLEOTIDE SEQUENCE [LARGE SCALE GENOMIC DNA]</scope>
    <source>
        <strain evidence="3 5">CSC1P2</strain>
    </source>
</reference>
<dbReference type="NCBIfam" id="TIGR02425">
    <property type="entry name" value="decarb_PcaC"/>
    <property type="match status" value="1"/>
</dbReference>
<dbReference type="EMBL" id="CP024199">
    <property type="protein sequence ID" value="AUG53156.1"/>
    <property type="molecule type" value="Genomic_DNA"/>
</dbReference>
<dbReference type="PANTHER" id="PTHR33570:SF2">
    <property type="entry name" value="CARBOXYMUCONOLACTONE DECARBOXYLASE-LIKE DOMAIN-CONTAINING PROTEIN"/>
    <property type="match status" value="1"/>
</dbReference>
<name>A0A2N3KGB4_9PROT</name>
<reference evidence="2 4" key="2">
    <citation type="submission" date="2017-10" db="EMBL/GenBank/DDBJ databases">
        <title>Biodiversity and function of Thalassospira species in the particle-attached aromatic-hydrocarbon-degrading consortia from the surface seawater of the China South Sea.</title>
        <authorList>
            <person name="Dong C."/>
            <person name="Liu R."/>
            <person name="Shao Z."/>
        </authorList>
    </citation>
    <scope>NUCLEOTIDE SEQUENCE [LARGE SCALE GENOMIC DNA]</scope>
    <source>
        <strain evidence="2 4">CSC3H3</strain>
    </source>
</reference>
<dbReference type="Proteomes" id="UP000233597">
    <property type="component" value="Unassembled WGS sequence"/>
</dbReference>
<dbReference type="Gene3D" id="1.20.1290.10">
    <property type="entry name" value="AhpD-like"/>
    <property type="match status" value="1"/>
</dbReference>